<feature type="region of interest" description="Disordered" evidence="1">
    <location>
        <begin position="1"/>
        <end position="67"/>
    </location>
</feature>
<feature type="compositionally biased region" description="Basic and acidic residues" evidence="1">
    <location>
        <begin position="87"/>
        <end position="113"/>
    </location>
</feature>
<dbReference type="Proteomes" id="UP000603912">
    <property type="component" value="Unassembled WGS sequence"/>
</dbReference>
<reference evidence="2" key="2">
    <citation type="submission" date="2020-09" db="EMBL/GenBank/DDBJ databases">
        <authorList>
            <person name="Sun Q."/>
            <person name="Zhou Y."/>
        </authorList>
    </citation>
    <scope>NUCLEOTIDE SEQUENCE</scope>
    <source>
        <strain evidence="2">CGMCC 1.12214</strain>
    </source>
</reference>
<proteinExistence type="predicted"/>
<name>A0A917I6Y8_9HYPH</name>
<gene>
    <name evidence="2" type="ORF">GCM10007036_18120</name>
</gene>
<comment type="caution">
    <text evidence="2">The sequence shown here is derived from an EMBL/GenBank/DDBJ whole genome shotgun (WGS) entry which is preliminary data.</text>
</comment>
<protein>
    <submittedName>
        <fullName evidence="2">Uncharacterized protein</fullName>
    </submittedName>
</protein>
<sequence length="113" mass="12101">MQRTEAASPPRFDHKPAMARLKWAATKRPSASRADGNGNEEIMQNVTQPAAAAAPKTQTPPPGSDVQFYSPIGIQAVAAAAAQMRRSSPEASRDAATNRRDIPAVLRDDDYDA</sequence>
<evidence type="ECO:0000313" key="3">
    <source>
        <dbReference type="Proteomes" id="UP000603912"/>
    </source>
</evidence>
<evidence type="ECO:0000256" key="1">
    <source>
        <dbReference type="SAM" id="MobiDB-lite"/>
    </source>
</evidence>
<keyword evidence="3" id="KW-1185">Reference proteome</keyword>
<feature type="region of interest" description="Disordered" evidence="1">
    <location>
        <begin position="80"/>
        <end position="113"/>
    </location>
</feature>
<dbReference type="EMBL" id="BMES01000001">
    <property type="protein sequence ID" value="GGH16991.1"/>
    <property type="molecule type" value="Genomic_DNA"/>
</dbReference>
<feature type="compositionally biased region" description="Low complexity" evidence="1">
    <location>
        <begin position="47"/>
        <end position="57"/>
    </location>
</feature>
<evidence type="ECO:0000313" key="2">
    <source>
        <dbReference type="EMBL" id="GGH16991.1"/>
    </source>
</evidence>
<reference evidence="2" key="1">
    <citation type="journal article" date="2014" name="Int. J. Syst. Evol. Microbiol.">
        <title>Complete genome sequence of Corynebacterium casei LMG S-19264T (=DSM 44701T), isolated from a smear-ripened cheese.</title>
        <authorList>
            <consortium name="US DOE Joint Genome Institute (JGI-PGF)"/>
            <person name="Walter F."/>
            <person name="Albersmeier A."/>
            <person name="Kalinowski J."/>
            <person name="Ruckert C."/>
        </authorList>
    </citation>
    <scope>NUCLEOTIDE SEQUENCE</scope>
    <source>
        <strain evidence="2">CGMCC 1.12214</strain>
    </source>
</reference>
<accession>A0A917I6Y8</accession>
<dbReference type="AlphaFoldDB" id="A0A917I6Y8"/>
<organism evidence="2 3">
    <name type="scientific">Alsobacter metallidurans</name>
    <dbReference type="NCBI Taxonomy" id="340221"/>
    <lineage>
        <taxon>Bacteria</taxon>
        <taxon>Pseudomonadati</taxon>
        <taxon>Pseudomonadota</taxon>
        <taxon>Alphaproteobacteria</taxon>
        <taxon>Hyphomicrobiales</taxon>
        <taxon>Alsobacteraceae</taxon>
        <taxon>Alsobacter</taxon>
    </lineage>
</organism>